<protein>
    <submittedName>
        <fullName evidence="2">3632_t:CDS:1</fullName>
    </submittedName>
</protein>
<comment type="caution">
    <text evidence="2">The sequence shown here is derived from an EMBL/GenBank/DDBJ whole genome shotgun (WGS) entry which is preliminary data.</text>
</comment>
<dbReference type="EMBL" id="CAJVPP010000222">
    <property type="protein sequence ID" value="CAG8457729.1"/>
    <property type="molecule type" value="Genomic_DNA"/>
</dbReference>
<feature type="chain" id="PRO_5040132919" evidence="1">
    <location>
        <begin position="24"/>
        <end position="197"/>
    </location>
</feature>
<organism evidence="2 3">
    <name type="scientific">Funneliformis mosseae</name>
    <name type="common">Endomycorrhizal fungus</name>
    <name type="synonym">Glomus mosseae</name>
    <dbReference type="NCBI Taxonomy" id="27381"/>
    <lineage>
        <taxon>Eukaryota</taxon>
        <taxon>Fungi</taxon>
        <taxon>Fungi incertae sedis</taxon>
        <taxon>Mucoromycota</taxon>
        <taxon>Glomeromycotina</taxon>
        <taxon>Glomeromycetes</taxon>
        <taxon>Glomerales</taxon>
        <taxon>Glomeraceae</taxon>
        <taxon>Funneliformis</taxon>
    </lineage>
</organism>
<evidence type="ECO:0000313" key="3">
    <source>
        <dbReference type="Proteomes" id="UP000789375"/>
    </source>
</evidence>
<accession>A0A9N8VR25</accession>
<gene>
    <name evidence="2" type="ORF">FMOSSE_LOCUS1877</name>
</gene>
<dbReference type="Proteomes" id="UP000789375">
    <property type="component" value="Unassembled WGS sequence"/>
</dbReference>
<reference evidence="2" key="1">
    <citation type="submission" date="2021-06" db="EMBL/GenBank/DDBJ databases">
        <authorList>
            <person name="Kallberg Y."/>
            <person name="Tangrot J."/>
            <person name="Rosling A."/>
        </authorList>
    </citation>
    <scope>NUCLEOTIDE SEQUENCE</scope>
    <source>
        <strain evidence="2">87-6 pot B 2015</strain>
    </source>
</reference>
<name>A0A9N8VR25_FUNMO</name>
<evidence type="ECO:0000256" key="1">
    <source>
        <dbReference type="SAM" id="SignalP"/>
    </source>
</evidence>
<sequence length="197" mass="22452">MTKFYFNIFVLLIFFTAVSTALTTRNDLSVHKIEKRTTCAYNSKRNVLIERNEDKQCSCSLAESIFSNKLKGFFFFAQDECGSTTIAGLFSSGFEVFNSTENITFEIVDSCNRTLYDITYGLNVQFNDDGSTDPFRYTFDEINLDCDDDGILFPQVGKSHYNKRTCDGLRRRDGKNQVACKESGDIFEASDINDFQT</sequence>
<dbReference type="AlphaFoldDB" id="A0A9N8VR25"/>
<proteinExistence type="predicted"/>
<keyword evidence="3" id="KW-1185">Reference proteome</keyword>
<keyword evidence="1" id="KW-0732">Signal</keyword>
<feature type="signal peptide" evidence="1">
    <location>
        <begin position="1"/>
        <end position="23"/>
    </location>
</feature>
<evidence type="ECO:0000313" key="2">
    <source>
        <dbReference type="EMBL" id="CAG8457729.1"/>
    </source>
</evidence>